<dbReference type="InterPro" id="IPR013783">
    <property type="entry name" value="Ig-like_fold"/>
</dbReference>
<reference evidence="5" key="2">
    <citation type="submission" date="2021-04" db="EMBL/GenBank/DDBJ databases">
        <authorList>
            <person name="Gilroy R."/>
        </authorList>
    </citation>
    <scope>NUCLEOTIDE SEQUENCE</scope>
    <source>
        <strain evidence="5">12435</strain>
    </source>
</reference>
<keyword evidence="3" id="KW-0472">Membrane</keyword>
<name>A0A9D1Q069_9FIRM</name>
<dbReference type="PRINTS" id="PR00133">
    <property type="entry name" value="GLHYDRLASE3"/>
</dbReference>
<dbReference type="GO" id="GO:0004553">
    <property type="term" value="F:hydrolase activity, hydrolyzing O-glycosyl compounds"/>
    <property type="evidence" value="ECO:0007669"/>
    <property type="project" value="InterPro"/>
</dbReference>
<keyword evidence="2 5" id="KW-0378">Hydrolase</keyword>
<proteinExistence type="inferred from homology"/>
<keyword evidence="3" id="KW-1133">Transmembrane helix</keyword>
<dbReference type="Gene3D" id="2.60.40.10">
    <property type="entry name" value="Immunoglobulins"/>
    <property type="match status" value="1"/>
</dbReference>
<dbReference type="PANTHER" id="PTHR42715">
    <property type="entry name" value="BETA-GLUCOSIDASE"/>
    <property type="match status" value="1"/>
</dbReference>
<reference evidence="5" key="1">
    <citation type="journal article" date="2021" name="PeerJ">
        <title>Extensive microbial diversity within the chicken gut microbiome revealed by metagenomics and culture.</title>
        <authorList>
            <person name="Gilroy R."/>
            <person name="Ravi A."/>
            <person name="Getino M."/>
            <person name="Pursley I."/>
            <person name="Horton D.L."/>
            <person name="Alikhan N.F."/>
            <person name="Baker D."/>
            <person name="Gharbi K."/>
            <person name="Hall N."/>
            <person name="Watson M."/>
            <person name="Adriaenssens E.M."/>
            <person name="Foster-Nyarko E."/>
            <person name="Jarju S."/>
            <person name="Secka A."/>
            <person name="Antonio M."/>
            <person name="Oren A."/>
            <person name="Chaudhuri R.R."/>
            <person name="La Ragione R."/>
            <person name="Hildebrand F."/>
            <person name="Pallen M.J."/>
        </authorList>
    </citation>
    <scope>NUCLEOTIDE SEQUENCE</scope>
    <source>
        <strain evidence="5">12435</strain>
    </source>
</reference>
<keyword evidence="3" id="KW-0812">Transmembrane</keyword>
<dbReference type="Pfam" id="PF01915">
    <property type="entry name" value="Glyco_hydro_3_C"/>
    <property type="match status" value="1"/>
</dbReference>
<gene>
    <name evidence="5" type="ORF">H9892_03895</name>
</gene>
<dbReference type="InterPro" id="IPR036962">
    <property type="entry name" value="Glyco_hydro_3_N_sf"/>
</dbReference>
<feature type="transmembrane region" description="Helical" evidence="3">
    <location>
        <begin position="956"/>
        <end position="981"/>
    </location>
</feature>
<dbReference type="Gene3D" id="3.40.50.1700">
    <property type="entry name" value="Glycoside hydrolase family 3 C-terminal domain"/>
    <property type="match status" value="1"/>
</dbReference>
<comment type="caution">
    <text evidence="5">The sequence shown here is derived from an EMBL/GenBank/DDBJ whole genome shotgun (WGS) entry which is preliminary data.</text>
</comment>
<dbReference type="SUPFAM" id="SSF51445">
    <property type="entry name" value="(Trans)glycosidases"/>
    <property type="match status" value="1"/>
</dbReference>
<organism evidence="5 6">
    <name type="scientific">Candidatus Protoclostridium stercorigallinarum</name>
    <dbReference type="NCBI Taxonomy" id="2838741"/>
    <lineage>
        <taxon>Bacteria</taxon>
        <taxon>Bacillati</taxon>
        <taxon>Bacillota</taxon>
        <taxon>Clostridia</taxon>
        <taxon>Candidatus Protoclostridium</taxon>
    </lineage>
</organism>
<dbReference type="PANTHER" id="PTHR42715:SF10">
    <property type="entry name" value="BETA-GLUCOSIDASE"/>
    <property type="match status" value="1"/>
</dbReference>
<sequence>MKSIVIKVIQLAVIAILTAGLIVGNVVLFSNAQAVSSALCPPIINEEELANTQNIGQELAKEMVQEGTVLLRNENDCLPLDKANTKVNVFGWRSVDWVYGAEGTNSSGGVVPERFIFDENVDFIKALTRYGIETNTELQEMYERYFEPNHLSEALRDHVLGDYMYLVEPDINDKAYYSDALLANAKKFSDTAFVVISRNGGEGWDAPKSQQKNGPGATNDTARTYLQISEEEEALLTYVGANFENVIVVLNTEYAMELGFLETIPGLDACLNAVWTGTRGASALPSLIWGDVSPSAKTVDTYAYDTRTNPTYAYAGKATTFTNGDPGICLNRYIDYTEGIYVGYKWYETADAEGVWSNVDNGYGKGYEGVVQYPFGYGLSYTTFGWDIESVTVDGEEVNLSEPAEITEKSKIAVNVRVTNTGDVAGKDVVEAFVTVPYTDGGIEKSHVSLTGFAKTGTIEPGEDEVVTVNVDAFDFASYDCYNENDNGFAGYELENGEYSLKLMTDSHTVKNTGADGAGSPAVIKFNVAETIKIAADPVTGAETGNLFTGEDAIDGVPIDGGAEYISRENFPDPLTTEIAPARAATQEMIDHAIFDDEWANEWDNAKTDAFGDPVKTDPVTWGKDSGLRLTENGSVTDLGYRLGSDWDDPDWDKLLDQLTTADCKLVFNKSYGVPAVSSIGMTERKEYDGPSQIKGFIMGSDVDRGTGYPCPMVLAQSWSEELAYKHAMTYGQEMKTLGVAGVWASGVNIHRTPFGGRNFEYYSEDSYLSARMVVQFSRGLANRGRYCYLKHFVINDQETNRSTVSTFCTEQALREIYLKPFRAAIVEGGCMGVMTTYGRIGSVSTTSSEALLTGILRREWKFRGSVITDYTDNNGMSIDAQMRMGGNLGMGVSLNTNGVSTNYDNAPARVQNRMREAMKEVIYTWLRQQYVEQQYMLDPDEFGAGYASSYASWNWWQPFIVCVDVVDAIAMCVWIFFIFIGKDRKEKNVPPEGGAPAAA</sequence>
<dbReference type="SUPFAM" id="SSF52279">
    <property type="entry name" value="Beta-D-glucan exohydrolase, C-terminal domain"/>
    <property type="match status" value="1"/>
</dbReference>
<dbReference type="Gene3D" id="3.20.20.300">
    <property type="entry name" value="Glycoside hydrolase, family 3, N-terminal domain"/>
    <property type="match status" value="1"/>
</dbReference>
<dbReference type="InterPro" id="IPR002772">
    <property type="entry name" value="Glyco_hydro_3_C"/>
</dbReference>
<evidence type="ECO:0000259" key="4">
    <source>
        <dbReference type="SMART" id="SM01217"/>
    </source>
</evidence>
<dbReference type="InterPro" id="IPR001764">
    <property type="entry name" value="Glyco_hydro_3_N"/>
</dbReference>
<feature type="domain" description="Fibronectin type III-like" evidence="4">
    <location>
        <begin position="428"/>
        <end position="507"/>
    </location>
</feature>
<dbReference type="Proteomes" id="UP000823990">
    <property type="component" value="Unassembled WGS sequence"/>
</dbReference>
<dbReference type="Pfam" id="PF00933">
    <property type="entry name" value="Glyco_hydro_3"/>
    <property type="match status" value="1"/>
</dbReference>
<dbReference type="EMBL" id="DXHS01000066">
    <property type="protein sequence ID" value="HIW02461.1"/>
    <property type="molecule type" value="Genomic_DNA"/>
</dbReference>
<evidence type="ECO:0000256" key="2">
    <source>
        <dbReference type="ARBA" id="ARBA00022801"/>
    </source>
</evidence>
<dbReference type="GO" id="GO:0005975">
    <property type="term" value="P:carbohydrate metabolic process"/>
    <property type="evidence" value="ECO:0007669"/>
    <property type="project" value="InterPro"/>
</dbReference>
<evidence type="ECO:0000256" key="3">
    <source>
        <dbReference type="SAM" id="Phobius"/>
    </source>
</evidence>
<dbReference type="AlphaFoldDB" id="A0A9D1Q069"/>
<evidence type="ECO:0000313" key="6">
    <source>
        <dbReference type="Proteomes" id="UP000823990"/>
    </source>
</evidence>
<comment type="similarity">
    <text evidence="1">Belongs to the glycosyl hydrolase 3 family.</text>
</comment>
<evidence type="ECO:0000313" key="5">
    <source>
        <dbReference type="EMBL" id="HIW02461.1"/>
    </source>
</evidence>
<dbReference type="InterPro" id="IPR017853">
    <property type="entry name" value="GH"/>
</dbReference>
<accession>A0A9D1Q069</accession>
<dbReference type="InterPro" id="IPR026891">
    <property type="entry name" value="Fn3-like"/>
</dbReference>
<protein>
    <submittedName>
        <fullName evidence="5">Glycoside hydrolase family 3 C-terminal domain-containing protein</fullName>
    </submittedName>
</protein>
<dbReference type="Pfam" id="PF14310">
    <property type="entry name" value="Fn3-like"/>
    <property type="match status" value="1"/>
</dbReference>
<dbReference type="InterPro" id="IPR036881">
    <property type="entry name" value="Glyco_hydro_3_C_sf"/>
</dbReference>
<dbReference type="SMART" id="SM01217">
    <property type="entry name" value="Fn3_like"/>
    <property type="match status" value="1"/>
</dbReference>
<dbReference type="InterPro" id="IPR050288">
    <property type="entry name" value="Cellulose_deg_GH3"/>
</dbReference>
<evidence type="ECO:0000256" key="1">
    <source>
        <dbReference type="ARBA" id="ARBA00005336"/>
    </source>
</evidence>